<evidence type="ECO:0000313" key="2">
    <source>
        <dbReference type="Proteomes" id="UP001556170"/>
    </source>
</evidence>
<dbReference type="RefSeq" id="WP_367845009.1">
    <property type="nucleotide sequence ID" value="NZ_JBFOHL010000009.1"/>
</dbReference>
<evidence type="ECO:0000313" key="1">
    <source>
        <dbReference type="EMBL" id="MEW9624697.1"/>
    </source>
</evidence>
<keyword evidence="2" id="KW-1185">Reference proteome</keyword>
<accession>A0ABV3QQ22</accession>
<dbReference type="EMBL" id="JBFOHL010000009">
    <property type="protein sequence ID" value="MEW9624697.1"/>
    <property type="molecule type" value="Genomic_DNA"/>
</dbReference>
<sequence length="130" mass="14969">MSAVVLEMPRAVQRTAKRRMNRVELDARHSWMMENRGKWETEATDGAVYETSINVVRIKEMIRDMWPDEFPSLTMERMRRDIAEGRKLIEKRNAAKAWLASLGVDLESIKDAEQALFAAFDRLCPQGGNA</sequence>
<protein>
    <submittedName>
        <fullName evidence="1">Uncharacterized protein</fullName>
    </submittedName>
</protein>
<proteinExistence type="predicted"/>
<dbReference type="Proteomes" id="UP001556170">
    <property type="component" value="Unassembled WGS sequence"/>
</dbReference>
<organism evidence="1 2">
    <name type="scientific">Rhodanobacter geophilus</name>
    <dbReference type="NCBI Taxonomy" id="3162488"/>
    <lineage>
        <taxon>Bacteria</taxon>
        <taxon>Pseudomonadati</taxon>
        <taxon>Pseudomonadota</taxon>
        <taxon>Gammaproteobacteria</taxon>
        <taxon>Lysobacterales</taxon>
        <taxon>Rhodanobacteraceae</taxon>
        <taxon>Rhodanobacter</taxon>
    </lineage>
</organism>
<name>A0ABV3QQ22_9GAMM</name>
<comment type="caution">
    <text evidence="1">The sequence shown here is derived from an EMBL/GenBank/DDBJ whole genome shotgun (WGS) entry which is preliminary data.</text>
</comment>
<gene>
    <name evidence="1" type="ORF">ABQJ56_10690</name>
</gene>
<reference evidence="1 2" key="1">
    <citation type="submission" date="2024-06" db="EMBL/GenBank/DDBJ databases">
        <authorList>
            <person name="Woo H."/>
        </authorList>
    </citation>
    <scope>NUCLEOTIDE SEQUENCE [LARGE SCALE GENOMIC DNA]</scope>
    <source>
        <strain evidence="1 2">S2-g</strain>
    </source>
</reference>